<dbReference type="Gene3D" id="3.40.30.10">
    <property type="entry name" value="Glutaredoxin"/>
    <property type="match status" value="1"/>
</dbReference>
<feature type="domain" description="Thioredoxin" evidence="12">
    <location>
        <begin position="389"/>
        <end position="523"/>
    </location>
</feature>
<dbReference type="Proteomes" id="UP000682877">
    <property type="component" value="Chromosome 7"/>
</dbReference>
<dbReference type="PANTHER" id="PTHR35133:SF4">
    <property type="entry name" value="PROTEIN EFFECTOR OF TRANSCRIPTION 1"/>
    <property type="match status" value="1"/>
</dbReference>
<dbReference type="SUPFAM" id="SSF57716">
    <property type="entry name" value="Glucocorticoid receptor-like (DNA-binding domain)"/>
    <property type="match status" value="1"/>
</dbReference>
<accession>A0A8S2AUY3</accession>
<dbReference type="InterPro" id="IPR000679">
    <property type="entry name" value="Znf_GATA"/>
</dbReference>
<feature type="compositionally biased region" description="Polar residues" evidence="10">
    <location>
        <begin position="709"/>
        <end position="721"/>
    </location>
</feature>
<dbReference type="EMBL" id="LR999457">
    <property type="protein sequence ID" value="CAE6176051.1"/>
    <property type="molecule type" value="Genomic_DNA"/>
</dbReference>
<protein>
    <recommendedName>
        <fullName evidence="15">GATA-type domain-containing protein</fullName>
    </recommendedName>
</protein>
<evidence type="ECO:0000256" key="10">
    <source>
        <dbReference type="SAM" id="MobiDB-lite"/>
    </source>
</evidence>
<feature type="region of interest" description="Disordered" evidence="10">
    <location>
        <begin position="916"/>
        <end position="938"/>
    </location>
</feature>
<evidence type="ECO:0000256" key="2">
    <source>
        <dbReference type="ARBA" id="ARBA00022448"/>
    </source>
</evidence>
<evidence type="ECO:0000256" key="7">
    <source>
        <dbReference type="ARBA" id="ARBA00023163"/>
    </source>
</evidence>
<evidence type="ECO:0000256" key="1">
    <source>
        <dbReference type="ARBA" id="ARBA00008987"/>
    </source>
</evidence>
<keyword evidence="9" id="KW-0862">Zinc</keyword>
<dbReference type="AlphaFoldDB" id="A0A8S2AUY3"/>
<sequence length="1018" mass="114047">MGSNFHYTIDLNEDQNHQPFFASLGSSLHHHHHHHQQQHFHHQASSIPSSSPSLSYFPFLINAHQDQVYVGYNNNTVHDVLDTHLSQPLETKFVSDGGSSSSDQMVPKKETRLKLTIKKKYNHQDQTNLPQSPNKDKGGTNSLKWISSKNGYNNNCVIRICSDCNTTKTPLWRSGPRGPKSLCNACGIRQRKARRAAMATATATAVSDVSPPLMKKKMQNKNKISNGVYKLSSTSALKVNKCKRMITLEETEAAEDLETQSNSTMLSPSSFSDKIDFDDLAIILSKSSAYQQVFPQDEKEAAILLMALSHGMVHGENRTNKMSPTTTTSLRSLSFSLYASSNCNPSPTPIEIRQFLSSCNKFYGLSSSSSSSSLTSTPIGNLVFSSRKQFLSLKVQALAAETEQPKWWERKAGPNMIDITSTEQFLNALKDAGERLVIVDFYGTWCGSCRAMFPKLCKTAKEHPEILFLKVNFDENKSLCKSLNVKVLPYFHFYRGADGQVESFSCSLAKFQKLREAIERHNVGSFSDISSSASEKVEDSKSNSNLKKKSVNSPFLTVKLSSLIRNENREKEIRFWFTMFKRDDYIRTNHDAVSSKWQGFARSMLLRKPISETAELRKTFADYSLISRDLAPKILIGANDKKNFRKGKDLVGRYRVQGAFPGLYELGHDHGRKDDVLVANLGQPESIRSRLRSFTRSFAHHHLLKQGLSQTILPTTQNKSSNRTEEKESDSAEEKEVSSDAAEKESNSLPSILRLSQSRPQPVSESSAEEREVSSDAAEKESNSLPSILRFSRSRPQPVSERHDDIVDGSDSASVCGVLLEDGTPCTTTPIKGRKRCTEHKGKRLSRVSPENHIPCEVPTARESKETEDICGVILPDMVRCRTKPVSRRKRCEDHKGMRVNAFFFLLNPTERDKAVKEDKSKSETCTRMNQEDSSPGLFCEATTKNGLPCTRSAPEGSRRCWQHKDKTLNHGSSENVQSATVSQVICGFKLYNGSVCEKSPVKGRKRCEEHKGMRITS</sequence>
<dbReference type="PANTHER" id="PTHR35133">
    <property type="entry name" value="PROTEIN EFFECTOR OF TRANSCRIPTION 2-RELATED"/>
    <property type="match status" value="1"/>
</dbReference>
<dbReference type="SUPFAM" id="SSF52833">
    <property type="entry name" value="Thioredoxin-like"/>
    <property type="match status" value="1"/>
</dbReference>
<keyword evidence="8" id="KW-0676">Redox-active center</keyword>
<dbReference type="CDD" id="cd02947">
    <property type="entry name" value="TRX_family"/>
    <property type="match status" value="1"/>
</dbReference>
<dbReference type="PROSITE" id="PS50114">
    <property type="entry name" value="GATA_ZN_FINGER_2"/>
    <property type="match status" value="1"/>
</dbReference>
<organism evidence="13 14">
    <name type="scientific">Arabidopsis arenosa</name>
    <name type="common">Sand rock-cress</name>
    <name type="synonym">Cardaminopsis arenosa</name>
    <dbReference type="NCBI Taxonomy" id="38785"/>
    <lineage>
        <taxon>Eukaryota</taxon>
        <taxon>Viridiplantae</taxon>
        <taxon>Streptophyta</taxon>
        <taxon>Embryophyta</taxon>
        <taxon>Tracheophyta</taxon>
        <taxon>Spermatophyta</taxon>
        <taxon>Magnoliopsida</taxon>
        <taxon>eudicotyledons</taxon>
        <taxon>Gunneridae</taxon>
        <taxon>Pentapetalae</taxon>
        <taxon>rosids</taxon>
        <taxon>malvids</taxon>
        <taxon>Brassicales</taxon>
        <taxon>Brassicaceae</taxon>
        <taxon>Camelineae</taxon>
        <taxon>Arabidopsis</taxon>
    </lineage>
</organism>
<reference evidence="13" key="1">
    <citation type="submission" date="2021-01" db="EMBL/GenBank/DDBJ databases">
        <authorList>
            <person name="Bezrukov I."/>
        </authorList>
    </citation>
    <scope>NUCLEOTIDE SEQUENCE</scope>
</reference>
<evidence type="ECO:0000259" key="11">
    <source>
        <dbReference type="PROSITE" id="PS50114"/>
    </source>
</evidence>
<keyword evidence="14" id="KW-1185">Reference proteome</keyword>
<feature type="compositionally biased region" description="Basic and acidic residues" evidence="10">
    <location>
        <begin position="722"/>
        <end position="746"/>
    </location>
</feature>
<dbReference type="GO" id="GO:0008270">
    <property type="term" value="F:zinc ion binding"/>
    <property type="evidence" value="ECO:0007669"/>
    <property type="project" value="UniProtKB-KW"/>
</dbReference>
<dbReference type="FunFam" id="3.40.30.10:FF:000199">
    <property type="entry name" value="Thioredoxin-like 1-2, chloroplastic"/>
    <property type="match status" value="1"/>
</dbReference>
<dbReference type="GO" id="GO:0043565">
    <property type="term" value="F:sequence-specific DNA binding"/>
    <property type="evidence" value="ECO:0007669"/>
    <property type="project" value="InterPro"/>
</dbReference>
<feature type="compositionally biased region" description="Basic and acidic residues" evidence="10">
    <location>
        <begin position="916"/>
        <end position="925"/>
    </location>
</feature>
<dbReference type="InterPro" id="IPR038909">
    <property type="entry name" value="Effector_transcript"/>
</dbReference>
<dbReference type="Pfam" id="PF00320">
    <property type="entry name" value="GATA"/>
    <property type="match status" value="1"/>
</dbReference>
<dbReference type="SMART" id="SM00401">
    <property type="entry name" value="ZnF_GATA"/>
    <property type="match status" value="1"/>
</dbReference>
<evidence type="ECO:0000259" key="12">
    <source>
        <dbReference type="PROSITE" id="PS51352"/>
    </source>
</evidence>
<dbReference type="PROSITE" id="PS00194">
    <property type="entry name" value="THIOREDOXIN_1"/>
    <property type="match status" value="1"/>
</dbReference>
<evidence type="ECO:0000256" key="3">
    <source>
        <dbReference type="ARBA" id="ARBA00022982"/>
    </source>
</evidence>
<evidence type="ECO:0000256" key="5">
    <source>
        <dbReference type="ARBA" id="ARBA00023125"/>
    </source>
</evidence>
<feature type="domain" description="GATA-type" evidence="11">
    <location>
        <begin position="161"/>
        <end position="191"/>
    </location>
</feature>
<proteinExistence type="inferred from homology"/>
<dbReference type="InterPro" id="IPR013766">
    <property type="entry name" value="Thioredoxin_domain"/>
</dbReference>
<dbReference type="PROSITE" id="PS51352">
    <property type="entry name" value="THIOREDOXIN_2"/>
    <property type="match status" value="1"/>
</dbReference>
<feature type="region of interest" description="Disordered" evidence="10">
    <location>
        <begin position="118"/>
        <end position="143"/>
    </location>
</feature>
<feature type="region of interest" description="Disordered" evidence="10">
    <location>
        <begin position="27"/>
        <end position="47"/>
    </location>
</feature>
<dbReference type="Pfam" id="PF00085">
    <property type="entry name" value="Thioredoxin"/>
    <property type="match status" value="1"/>
</dbReference>
<dbReference type="CDD" id="cd00202">
    <property type="entry name" value="ZnF_GATA"/>
    <property type="match status" value="1"/>
</dbReference>
<evidence type="ECO:0000256" key="6">
    <source>
        <dbReference type="ARBA" id="ARBA00023157"/>
    </source>
</evidence>
<feature type="compositionally biased region" description="Basic and acidic residues" evidence="10">
    <location>
        <begin position="768"/>
        <end position="782"/>
    </location>
</feature>
<dbReference type="Gene3D" id="3.30.50.10">
    <property type="entry name" value="Erythroid Transcription Factor GATA-1, subunit A"/>
    <property type="match status" value="1"/>
</dbReference>
<dbReference type="InterPro" id="IPR036249">
    <property type="entry name" value="Thioredoxin-like_sf"/>
</dbReference>
<keyword evidence="3" id="KW-0249">Electron transport</keyword>
<keyword evidence="2" id="KW-0813">Transport</keyword>
<keyword evidence="4" id="KW-0805">Transcription regulation</keyword>
<feature type="compositionally biased region" description="Polar residues" evidence="10">
    <location>
        <begin position="747"/>
        <end position="763"/>
    </location>
</feature>
<evidence type="ECO:0000256" key="4">
    <source>
        <dbReference type="ARBA" id="ARBA00023015"/>
    </source>
</evidence>
<dbReference type="Pfam" id="PF19239">
    <property type="entry name" value="GIY_YIG_domain"/>
    <property type="match status" value="1"/>
</dbReference>
<dbReference type="PROSITE" id="PS00344">
    <property type="entry name" value="GATA_ZN_FINGER_1"/>
    <property type="match status" value="1"/>
</dbReference>
<dbReference type="InterPro" id="IPR017937">
    <property type="entry name" value="Thioredoxin_CS"/>
</dbReference>
<evidence type="ECO:0000313" key="13">
    <source>
        <dbReference type="EMBL" id="CAE6176051.1"/>
    </source>
</evidence>
<keyword evidence="9" id="KW-0479">Metal-binding</keyword>
<keyword evidence="9" id="KW-0863">Zinc-finger</keyword>
<evidence type="ECO:0000256" key="9">
    <source>
        <dbReference type="PROSITE-ProRule" id="PRU00094"/>
    </source>
</evidence>
<name>A0A8S2AUY3_ARAAE</name>
<dbReference type="InterPro" id="IPR013088">
    <property type="entry name" value="Znf_NHR/GATA"/>
</dbReference>
<keyword evidence="5" id="KW-0238">DNA-binding</keyword>
<feature type="compositionally biased region" description="Basic residues" evidence="10">
    <location>
        <begin position="28"/>
        <end position="42"/>
    </location>
</feature>
<dbReference type="GO" id="GO:0009507">
    <property type="term" value="C:chloroplast"/>
    <property type="evidence" value="ECO:0007669"/>
    <property type="project" value="UniProtKB-ARBA"/>
</dbReference>
<feature type="compositionally biased region" description="Polar residues" evidence="10">
    <location>
        <begin position="124"/>
        <end position="143"/>
    </location>
</feature>
<comment type="similarity">
    <text evidence="1">Belongs to the thioredoxin family.</text>
</comment>
<feature type="region of interest" description="Disordered" evidence="10">
    <location>
        <begin position="709"/>
        <end position="807"/>
    </location>
</feature>
<evidence type="ECO:0000313" key="14">
    <source>
        <dbReference type="Proteomes" id="UP000682877"/>
    </source>
</evidence>
<dbReference type="GO" id="GO:0006355">
    <property type="term" value="P:regulation of DNA-templated transcription"/>
    <property type="evidence" value="ECO:0007669"/>
    <property type="project" value="InterPro"/>
</dbReference>
<keyword evidence="6" id="KW-1015">Disulfide bond</keyword>
<keyword evidence="7" id="KW-0804">Transcription</keyword>
<evidence type="ECO:0008006" key="15">
    <source>
        <dbReference type="Google" id="ProtNLM"/>
    </source>
</evidence>
<gene>
    <name evidence="13" type="ORF">AARE701A_LOCUS18429</name>
</gene>
<evidence type="ECO:0000256" key="8">
    <source>
        <dbReference type="ARBA" id="ARBA00023284"/>
    </source>
</evidence>